<reference evidence="1 2" key="1">
    <citation type="submission" date="2023-02" db="EMBL/GenBank/DDBJ databases">
        <title>Population genomics of bacteria associated with diatom.</title>
        <authorList>
            <person name="Xie J."/>
            <person name="Wang H."/>
        </authorList>
    </citation>
    <scope>NUCLEOTIDE SEQUENCE [LARGE SCALE GENOMIC DNA]</scope>
    <source>
        <strain evidence="1 2">PT47_8</strain>
    </source>
</reference>
<evidence type="ECO:0000313" key="1">
    <source>
        <dbReference type="EMBL" id="MDE4167912.1"/>
    </source>
</evidence>
<evidence type="ECO:0000313" key="2">
    <source>
        <dbReference type="Proteomes" id="UP001218364"/>
    </source>
</evidence>
<dbReference type="NCBIfam" id="NF047389">
    <property type="entry name" value="ATPase_Sll1717"/>
    <property type="match status" value="1"/>
</dbReference>
<organism evidence="1 2">
    <name type="scientific">Phaeobacter gallaeciensis</name>
    <dbReference type="NCBI Taxonomy" id="60890"/>
    <lineage>
        <taxon>Bacteria</taxon>
        <taxon>Pseudomonadati</taxon>
        <taxon>Pseudomonadota</taxon>
        <taxon>Alphaproteobacteria</taxon>
        <taxon>Rhodobacterales</taxon>
        <taxon>Roseobacteraceae</taxon>
        <taxon>Phaeobacter</taxon>
    </lineage>
</organism>
<sequence length="546" mass="63397">MSNKIIFSPESSIGNVSAETDDEFLFKCFVDHPALASIRDMGNAKMFLLGSTGVGKTAFLRMIEKNENAKFLELQELSMSYLSNSDTIQFLRKIDVDISFFLQALWRHVICIELIKMATNIEGQSDAKGFLSKLFNRGQEDATRKFFLDFVEKNQGNFWNTIDETVIEVANRLEKDINAEFGVEIQKASARAGYSRGLSEEKKTQFQQRAKKFVNPSLLAELSKVINGLSQYLSERPDKYYILIDGLDEHWIEPEIKNTIIHCLFEACKGLRKIRNLKVVVSIRNDVYEKMNMEYPPSQGQLEKNEDYIVRIKWTREQLWELVEKRIGHLYRWKYTKDNVHFVDLFKTSYDNKKRSWVYIVERSLMRPRDVIKYVNFCFSTAEGKSEISKTDFRNAEKVYSDDRLEALISEWSPVFPGISIILNLLSNRATYFQISDFCHTKFVEELALIFAENEAAQRDQMWGIIEDAVKADGSFDPLEFCREIFHRLHLVGAVGLKLSSSSAWHWVHLTHKPIPKNSITTDTKATIHPMLWRAFENTETKEHKS</sequence>
<dbReference type="SUPFAM" id="SSF52540">
    <property type="entry name" value="P-loop containing nucleoside triphosphate hydrolases"/>
    <property type="match status" value="1"/>
</dbReference>
<evidence type="ECO:0008006" key="3">
    <source>
        <dbReference type="Google" id="ProtNLM"/>
    </source>
</evidence>
<accession>A0ABD4XEG3</accession>
<dbReference type="InterPro" id="IPR027417">
    <property type="entry name" value="P-loop_NTPase"/>
</dbReference>
<dbReference type="RefSeq" id="WP_274840196.1">
    <property type="nucleotide sequence ID" value="NZ_JARCJF010000016.1"/>
</dbReference>
<name>A0ABD4XEG3_9RHOB</name>
<protein>
    <recommendedName>
        <fullName evidence="3">DNA repair ATPase</fullName>
    </recommendedName>
</protein>
<dbReference type="Proteomes" id="UP001218364">
    <property type="component" value="Unassembled WGS sequence"/>
</dbReference>
<gene>
    <name evidence="1" type="ORF">PXK24_19640</name>
</gene>
<proteinExistence type="predicted"/>
<dbReference type="InterPro" id="IPR059206">
    <property type="entry name" value="Sll1717-like"/>
</dbReference>
<comment type="caution">
    <text evidence="1">The sequence shown here is derived from an EMBL/GenBank/DDBJ whole genome shotgun (WGS) entry which is preliminary data.</text>
</comment>
<dbReference type="Gene3D" id="3.40.50.300">
    <property type="entry name" value="P-loop containing nucleotide triphosphate hydrolases"/>
    <property type="match status" value="1"/>
</dbReference>
<dbReference type="AlphaFoldDB" id="A0ABD4XEG3"/>
<dbReference type="EMBL" id="JARCJK010000016">
    <property type="protein sequence ID" value="MDE4167912.1"/>
    <property type="molecule type" value="Genomic_DNA"/>
</dbReference>